<organism evidence="1 2">
    <name type="scientific">Colocasia esculenta</name>
    <name type="common">Wild taro</name>
    <name type="synonym">Arum esculentum</name>
    <dbReference type="NCBI Taxonomy" id="4460"/>
    <lineage>
        <taxon>Eukaryota</taxon>
        <taxon>Viridiplantae</taxon>
        <taxon>Streptophyta</taxon>
        <taxon>Embryophyta</taxon>
        <taxon>Tracheophyta</taxon>
        <taxon>Spermatophyta</taxon>
        <taxon>Magnoliopsida</taxon>
        <taxon>Liliopsida</taxon>
        <taxon>Araceae</taxon>
        <taxon>Aroideae</taxon>
        <taxon>Colocasieae</taxon>
        <taxon>Colocasia</taxon>
    </lineage>
</organism>
<evidence type="ECO:0000313" key="2">
    <source>
        <dbReference type="Proteomes" id="UP000652761"/>
    </source>
</evidence>
<evidence type="ECO:0000313" key="1">
    <source>
        <dbReference type="EMBL" id="MQL80006.1"/>
    </source>
</evidence>
<accession>A0A843UCZ9</accession>
<name>A0A843UCZ9_COLES</name>
<gene>
    <name evidence="1" type="ORF">Taro_012428</name>
</gene>
<sequence length="86" mass="10002">MVLRARERHLKGAEHRIIPSVGEQEDTKMISMRDLQKYLLLGFADARTCCFIHHRGCSAAATSAFQDWLVREWVRTFAFCNCRSEK</sequence>
<dbReference type="AlphaFoldDB" id="A0A843UCZ9"/>
<dbReference type="Proteomes" id="UP000652761">
    <property type="component" value="Unassembled WGS sequence"/>
</dbReference>
<protein>
    <submittedName>
        <fullName evidence="1">Uncharacterized protein</fullName>
    </submittedName>
</protein>
<reference evidence="1" key="1">
    <citation type="submission" date="2017-07" db="EMBL/GenBank/DDBJ databases">
        <title>Taro Niue Genome Assembly and Annotation.</title>
        <authorList>
            <person name="Atibalentja N."/>
            <person name="Keating K."/>
            <person name="Fields C.J."/>
        </authorList>
    </citation>
    <scope>NUCLEOTIDE SEQUENCE</scope>
    <source>
        <strain evidence="1">Niue_2</strain>
        <tissue evidence="1">Leaf</tissue>
    </source>
</reference>
<dbReference type="EMBL" id="NMUH01000486">
    <property type="protein sequence ID" value="MQL80006.1"/>
    <property type="molecule type" value="Genomic_DNA"/>
</dbReference>
<keyword evidence="2" id="KW-1185">Reference proteome</keyword>
<proteinExistence type="predicted"/>
<comment type="caution">
    <text evidence="1">The sequence shown here is derived from an EMBL/GenBank/DDBJ whole genome shotgun (WGS) entry which is preliminary data.</text>
</comment>